<reference evidence="1" key="1">
    <citation type="submission" date="2020-05" db="EMBL/GenBank/DDBJ databases">
        <title>Large-scale comparative analyses of tick genomes elucidate their genetic diversity and vector capacities.</title>
        <authorList>
            <person name="Jia N."/>
            <person name="Wang J."/>
            <person name="Shi W."/>
            <person name="Du L."/>
            <person name="Sun Y."/>
            <person name="Zhan W."/>
            <person name="Jiang J."/>
            <person name="Wang Q."/>
            <person name="Zhang B."/>
            <person name="Ji P."/>
            <person name="Sakyi L.B."/>
            <person name="Cui X."/>
            <person name="Yuan T."/>
            <person name="Jiang B."/>
            <person name="Yang W."/>
            <person name="Lam T.T.-Y."/>
            <person name="Chang Q."/>
            <person name="Ding S."/>
            <person name="Wang X."/>
            <person name="Zhu J."/>
            <person name="Ruan X."/>
            <person name="Zhao L."/>
            <person name="Wei J."/>
            <person name="Que T."/>
            <person name="Du C."/>
            <person name="Cheng J."/>
            <person name="Dai P."/>
            <person name="Han X."/>
            <person name="Huang E."/>
            <person name="Gao Y."/>
            <person name="Liu J."/>
            <person name="Shao H."/>
            <person name="Ye R."/>
            <person name="Li L."/>
            <person name="Wei W."/>
            <person name="Wang X."/>
            <person name="Wang C."/>
            <person name="Yang T."/>
            <person name="Huo Q."/>
            <person name="Li W."/>
            <person name="Guo W."/>
            <person name="Chen H."/>
            <person name="Zhou L."/>
            <person name="Ni X."/>
            <person name="Tian J."/>
            <person name="Zhou Y."/>
            <person name="Sheng Y."/>
            <person name="Liu T."/>
            <person name="Pan Y."/>
            <person name="Xia L."/>
            <person name="Li J."/>
            <person name="Zhao F."/>
            <person name="Cao W."/>
        </authorList>
    </citation>
    <scope>NUCLEOTIDE SEQUENCE</scope>
    <source>
        <strain evidence="1">Hyas-2018</strain>
    </source>
</reference>
<sequence>MTDETLRSLSKQFLACVPVAQLRKLLETVPSELLTQEFQESLVGCTVLHPTAATFPPRPAYIRNFLKCLINKLEEDGVEIADSLYVHYAEKLGSVNNDEDVPGFVTYTIASKFLSEWCLENKHLLRSKHIVELGCGVGLTGIVVCKTCYPLSFTFTDGHNAVLNSLEENLGRNGVTDCHTRVEMLCWGDHESFAESCTADVILGADLVYDPEVVPALVETLTALLEKGGTAYIASTIRNPETRALFLGELDKAPLQYEPCANPQNKVFFYDRSCPVKIDKSMADVDIKAELSSHPSTTPSVMGRVDIRVQPSVLPYILVPVMMGVDIKEEPSSPSSTPPPGAQDMASEEQCESPALLPRIVSVTTLANTSETSEGTGFLNSDERITKGATESSPKKAERSGLRSAKDPVRKYRTLYPRCPPGFDLNEYIRPRGKRFTCAVCGQGFSRKSSLTEHQTIHSGEKPHACPTCGETFRVKSYLAIHQRVHSGDRPYVCDVCGQTYLTKSHLNVHHRMHSGERRYACLVCGQMYIRKSHLVAHQTIHSGEKPYACSVCGQAFRVKSYLLHHERIHSGERPFACLVCGRTYIKKSHLVVHERVHSDAEPQLASSLDT</sequence>
<name>A0ACB7T8P3_HYAAI</name>
<protein>
    <submittedName>
        <fullName evidence="1">Uncharacterized protein</fullName>
    </submittedName>
</protein>
<accession>A0ACB7T8P3</accession>
<evidence type="ECO:0000313" key="1">
    <source>
        <dbReference type="EMBL" id="KAH6942657.1"/>
    </source>
</evidence>
<gene>
    <name evidence="1" type="ORF">HPB50_008980</name>
</gene>
<dbReference type="Proteomes" id="UP000821845">
    <property type="component" value="Chromosome 10"/>
</dbReference>
<proteinExistence type="predicted"/>
<evidence type="ECO:0000313" key="2">
    <source>
        <dbReference type="Proteomes" id="UP000821845"/>
    </source>
</evidence>
<organism evidence="1 2">
    <name type="scientific">Hyalomma asiaticum</name>
    <name type="common">Tick</name>
    <dbReference type="NCBI Taxonomy" id="266040"/>
    <lineage>
        <taxon>Eukaryota</taxon>
        <taxon>Metazoa</taxon>
        <taxon>Ecdysozoa</taxon>
        <taxon>Arthropoda</taxon>
        <taxon>Chelicerata</taxon>
        <taxon>Arachnida</taxon>
        <taxon>Acari</taxon>
        <taxon>Parasitiformes</taxon>
        <taxon>Ixodida</taxon>
        <taxon>Ixodoidea</taxon>
        <taxon>Ixodidae</taxon>
        <taxon>Hyalomminae</taxon>
        <taxon>Hyalomma</taxon>
    </lineage>
</organism>
<comment type="caution">
    <text evidence="1">The sequence shown here is derived from an EMBL/GenBank/DDBJ whole genome shotgun (WGS) entry which is preliminary data.</text>
</comment>
<keyword evidence="2" id="KW-1185">Reference proteome</keyword>
<dbReference type="EMBL" id="CM023490">
    <property type="protein sequence ID" value="KAH6942657.1"/>
    <property type="molecule type" value="Genomic_DNA"/>
</dbReference>